<sequence>MAANLNFTVESYNDFRHPKNISGFYGISLSYFNTTDGNATTPGWLDYWDQPSKNALRLSVMSVYSNKPVERGDAAISACGADWNCSYPISFTGPGYQCSEIASGVGSNDSVLQLIGAPFDTSSLAPAGINIYRAVVDNGDYINPQLPTDNLGAFKTEPKLWIGYTVDSNQPLPSHSPFASRWKTIKTPKIFVCDHYGTQYSVMVNYSEGHQSIAVINRTFLNPIIDTSLAQLPNGTLDPSTIEPTSNYILPTKDVPRHKIAAAYHSLGHRFRAWLRGTIELEQTWPLTRSDVSETRLAGQKIYWPIPDLQDQIQSLYEDLLFSLRSDPHLIIGTNTTVPCMKSRQVNLFQYHSRALWLEYAIVIPVALIFAGVGFAAMLENRVVSGTSFSRILVTTRNPALDRLSVGACLGGDPFPAELMQAKFRFGVLDDIDADYSLQRDEMLQGGGPVAHCAFGTEAQTSQIVKERRYAGLRGIGLKKKTD</sequence>
<keyword evidence="1" id="KW-0812">Transmembrane</keyword>
<name>A0A8E2F4E7_9PEZI</name>
<organism evidence="2 3">
    <name type="scientific">Glonium stellatum</name>
    <dbReference type="NCBI Taxonomy" id="574774"/>
    <lineage>
        <taxon>Eukaryota</taxon>
        <taxon>Fungi</taxon>
        <taxon>Dikarya</taxon>
        <taxon>Ascomycota</taxon>
        <taxon>Pezizomycotina</taxon>
        <taxon>Dothideomycetes</taxon>
        <taxon>Pleosporomycetidae</taxon>
        <taxon>Gloniales</taxon>
        <taxon>Gloniaceae</taxon>
        <taxon>Glonium</taxon>
    </lineage>
</organism>
<dbReference type="AlphaFoldDB" id="A0A8E2F4E7"/>
<keyword evidence="1" id="KW-0472">Membrane</keyword>
<dbReference type="OrthoDB" id="5340195at2759"/>
<reference evidence="2 3" key="1">
    <citation type="journal article" date="2016" name="Nat. Commun.">
        <title>Ectomycorrhizal ecology is imprinted in the genome of the dominant symbiotic fungus Cenococcum geophilum.</title>
        <authorList>
            <consortium name="DOE Joint Genome Institute"/>
            <person name="Peter M."/>
            <person name="Kohler A."/>
            <person name="Ohm R.A."/>
            <person name="Kuo A."/>
            <person name="Krutzmann J."/>
            <person name="Morin E."/>
            <person name="Arend M."/>
            <person name="Barry K.W."/>
            <person name="Binder M."/>
            <person name="Choi C."/>
            <person name="Clum A."/>
            <person name="Copeland A."/>
            <person name="Grisel N."/>
            <person name="Haridas S."/>
            <person name="Kipfer T."/>
            <person name="LaButti K."/>
            <person name="Lindquist E."/>
            <person name="Lipzen A."/>
            <person name="Maire R."/>
            <person name="Meier B."/>
            <person name="Mihaltcheva S."/>
            <person name="Molinier V."/>
            <person name="Murat C."/>
            <person name="Poggeler S."/>
            <person name="Quandt C.A."/>
            <person name="Sperisen C."/>
            <person name="Tritt A."/>
            <person name="Tisserant E."/>
            <person name="Crous P.W."/>
            <person name="Henrissat B."/>
            <person name="Nehls U."/>
            <person name="Egli S."/>
            <person name="Spatafora J.W."/>
            <person name="Grigoriev I.V."/>
            <person name="Martin F.M."/>
        </authorList>
    </citation>
    <scope>NUCLEOTIDE SEQUENCE [LARGE SCALE GENOMIC DNA]</scope>
    <source>
        <strain evidence="2 3">CBS 207.34</strain>
    </source>
</reference>
<dbReference type="PANTHER" id="PTHR35041:SF3">
    <property type="entry name" value="FORMYLMETHIONINE DEFORMYLASE-LIKE PROTEIN"/>
    <property type="match status" value="1"/>
</dbReference>
<dbReference type="EMBL" id="KV749306">
    <property type="protein sequence ID" value="OCL10125.1"/>
    <property type="molecule type" value="Genomic_DNA"/>
</dbReference>
<evidence type="ECO:0000313" key="2">
    <source>
        <dbReference type="EMBL" id="OCL10125.1"/>
    </source>
</evidence>
<dbReference type="Proteomes" id="UP000250140">
    <property type="component" value="Unassembled WGS sequence"/>
</dbReference>
<gene>
    <name evidence="2" type="ORF">AOQ84DRAFT_337927</name>
</gene>
<keyword evidence="1" id="KW-1133">Transmembrane helix</keyword>
<protein>
    <submittedName>
        <fullName evidence="2">Uncharacterized protein</fullName>
    </submittedName>
</protein>
<feature type="transmembrane region" description="Helical" evidence="1">
    <location>
        <begin position="357"/>
        <end position="379"/>
    </location>
</feature>
<evidence type="ECO:0000256" key="1">
    <source>
        <dbReference type="SAM" id="Phobius"/>
    </source>
</evidence>
<proteinExistence type="predicted"/>
<evidence type="ECO:0000313" key="3">
    <source>
        <dbReference type="Proteomes" id="UP000250140"/>
    </source>
</evidence>
<dbReference type="PANTHER" id="PTHR35041">
    <property type="entry name" value="MEDIATOR OF RNA POLYMERASE II TRANSCRIPTION SUBUNIT 1"/>
    <property type="match status" value="1"/>
</dbReference>
<accession>A0A8E2F4E7</accession>
<keyword evidence="3" id="KW-1185">Reference proteome</keyword>